<dbReference type="Proteomes" id="UP000320776">
    <property type="component" value="Chromosome"/>
</dbReference>
<dbReference type="Pfam" id="PF02514">
    <property type="entry name" value="CobN-Mg_chel"/>
    <property type="match status" value="1"/>
</dbReference>
<dbReference type="EC" id="6.6.1.2" evidence="2"/>
<keyword evidence="3" id="KW-1185">Reference proteome</keyword>
<evidence type="ECO:0000313" key="2">
    <source>
        <dbReference type="EMBL" id="QDR79084.1"/>
    </source>
</evidence>
<evidence type="ECO:0000313" key="3">
    <source>
        <dbReference type="Proteomes" id="UP000320776"/>
    </source>
</evidence>
<accession>A0A517DNY5</accession>
<dbReference type="CDD" id="cd10150">
    <property type="entry name" value="CobN_like"/>
    <property type="match status" value="1"/>
</dbReference>
<reference evidence="2 3" key="1">
    <citation type="submission" date="2019-02" db="EMBL/GenBank/DDBJ databases">
        <title>Closed genome of Sporomusa termitida DSM 4440.</title>
        <authorList>
            <person name="Poehlein A."/>
            <person name="Daniel R."/>
        </authorList>
    </citation>
    <scope>NUCLEOTIDE SEQUENCE [LARGE SCALE GENOMIC DNA]</scope>
    <source>
        <strain evidence="2 3">DSM 4440</strain>
    </source>
</reference>
<gene>
    <name evidence="2" type="primary">cobN_3</name>
    <name evidence="2" type="ORF">SPTER_03430</name>
</gene>
<feature type="domain" description="CobN/magnesium chelatase" evidence="1">
    <location>
        <begin position="106"/>
        <end position="778"/>
    </location>
</feature>
<dbReference type="KEGG" id="sted:SPTER_03430"/>
<dbReference type="PANTHER" id="PTHR44119">
    <property type="entry name" value="MAGNESIUM-CHELATASE SUBUNIT CHLH, CHLOROPLASTIC"/>
    <property type="match status" value="1"/>
</dbReference>
<proteinExistence type="predicted"/>
<organism evidence="2 3">
    <name type="scientific">Sporomusa termitida</name>
    <dbReference type="NCBI Taxonomy" id="2377"/>
    <lineage>
        <taxon>Bacteria</taxon>
        <taxon>Bacillati</taxon>
        <taxon>Bacillota</taxon>
        <taxon>Negativicutes</taxon>
        <taxon>Selenomonadales</taxon>
        <taxon>Sporomusaceae</taxon>
        <taxon>Sporomusa</taxon>
    </lineage>
</organism>
<dbReference type="AlphaFoldDB" id="A0A517DNY5"/>
<dbReference type="InterPro" id="IPR003672">
    <property type="entry name" value="CobN/Mg_chltase"/>
</dbReference>
<keyword evidence="2" id="KW-0436">Ligase</keyword>
<protein>
    <submittedName>
        <fullName evidence="2">Aerobic cobaltochelatase subunit CobN</fullName>
        <ecNumber evidence="2">6.6.1.2</ecNumber>
    </submittedName>
</protein>
<evidence type="ECO:0000259" key="1">
    <source>
        <dbReference type="Pfam" id="PF02514"/>
    </source>
</evidence>
<dbReference type="PANTHER" id="PTHR44119:SF7">
    <property type="entry name" value="MAGNESIUM CHELATASE SUBUNIT"/>
    <property type="match status" value="1"/>
</dbReference>
<dbReference type="GO" id="GO:0051116">
    <property type="term" value="F:cobaltochelatase activity"/>
    <property type="evidence" value="ECO:0007669"/>
    <property type="project" value="UniProtKB-EC"/>
</dbReference>
<dbReference type="OrthoDB" id="9757976at2"/>
<name>A0A517DNY5_9FIRM</name>
<sequence>MKVGAIVLTSYMPAFLEAMGEIPGLELKMCGTWDLEKRDFRQEFCQYLRQQADVLLLSPATDRIWDTIAEEILHIVREKPTVAFGYEPGLAVYNTVRPEIALTVQRYLTFGGRENTKNALLYIEKEVLGAAVAVPPPAIVSWQGIYYPGSDRIYESAADYRENCPGYRPTRPTVGVLFYRHSWICRNTEVIDALVSELAEQGCNALPVFSTDQRDPDTGAEDNSYVVNTYYLHNGTAVIDALIDLQSLFVITKEDKRTSNSPPGYELLKQLDVPIVKGLLAYGKTESEWRADPFGVAGPSMVMSVSMPECSGVIEPVIIGCLNRTYQQGLAGTLEQYLPLPQRVNFLCRRVKKWLALKAKKPSDKKIAFILHSSPCHGVELSVGSAANLDSLDSVARLMAVMQQEGYYIEDLPASGQEVIDRIMERKAIADFRWTPIAEIVAKGGVWQSLSEAEYRQWFDRFPETVRSAMIETWGNPPGEEKEEVPPAMVYDGRILITGVQYGNVVVCVQPKRGCAGSRCDGKVCKILHDPECPPTHQYVATYRYLEDGWGADALIHVGTHGNLEFLPGKSLGLSEACYPELTLGTVPNLYIYNTDNPAEGTIAKRRGYATLIGHMQTVMVATRAYGPMAELTQLLDEYSQAKTSHPARACELETLIKEKAAAGKFLADNGEIEDFGLVAEKLHGQLSRLKNRMHQDGMHIFGQVPQGERRVSFLNAIVRHEAGDDGSLNRLVAKLMGLDYDLLRDSPHTWHEKFGKNYGGLLDDVNDYAKEFIKEFIA</sequence>
<dbReference type="EMBL" id="CP036259">
    <property type="protein sequence ID" value="QDR79084.1"/>
    <property type="molecule type" value="Genomic_DNA"/>
</dbReference>